<evidence type="ECO:0000256" key="6">
    <source>
        <dbReference type="ARBA" id="ARBA00020337"/>
    </source>
</evidence>
<dbReference type="CDD" id="cd01400">
    <property type="entry name" value="6PGL"/>
    <property type="match status" value="1"/>
</dbReference>
<evidence type="ECO:0000256" key="2">
    <source>
        <dbReference type="ARBA" id="ARBA00002681"/>
    </source>
</evidence>
<evidence type="ECO:0000256" key="3">
    <source>
        <dbReference type="ARBA" id="ARBA00004961"/>
    </source>
</evidence>
<dbReference type="InterPro" id="IPR037171">
    <property type="entry name" value="NagB/RpiA_transferase-like"/>
</dbReference>
<dbReference type="GO" id="GO:0006098">
    <property type="term" value="P:pentose-phosphate shunt"/>
    <property type="evidence" value="ECO:0007669"/>
    <property type="project" value="UniProtKB-UniPathway"/>
</dbReference>
<comment type="pathway">
    <text evidence="3 7">Carbohydrate degradation; pentose phosphate pathway; D-ribulose 5-phosphate from D-glucose 6-phosphate (oxidative stage): step 2/3.</text>
</comment>
<dbReference type="PANTHER" id="PTHR11054">
    <property type="entry name" value="6-PHOSPHOGLUCONOLACTONASE"/>
    <property type="match status" value="1"/>
</dbReference>
<evidence type="ECO:0000256" key="4">
    <source>
        <dbReference type="ARBA" id="ARBA00010662"/>
    </source>
</evidence>
<dbReference type="InterPro" id="IPR006148">
    <property type="entry name" value="Glc/Gal-6P_isomerase"/>
</dbReference>
<organism evidence="9 11">
    <name type="scientific">Nitrosomonas communis</name>
    <dbReference type="NCBI Taxonomy" id="44574"/>
    <lineage>
        <taxon>Bacteria</taxon>
        <taxon>Pseudomonadati</taxon>
        <taxon>Pseudomonadota</taxon>
        <taxon>Betaproteobacteria</taxon>
        <taxon>Nitrosomonadales</taxon>
        <taxon>Nitrosomonadaceae</taxon>
        <taxon>Nitrosomonas</taxon>
    </lineage>
</organism>
<dbReference type="OrthoDB" id="9810967at2"/>
<dbReference type="InterPro" id="IPR005900">
    <property type="entry name" value="6-phosphogluconolactonase_DevB"/>
</dbReference>
<evidence type="ECO:0000313" key="10">
    <source>
        <dbReference type="EMBL" id="TYP82094.1"/>
    </source>
</evidence>
<dbReference type="Gene3D" id="3.40.50.1360">
    <property type="match status" value="1"/>
</dbReference>
<evidence type="ECO:0000256" key="7">
    <source>
        <dbReference type="RuleBase" id="RU365095"/>
    </source>
</evidence>
<dbReference type="EC" id="3.1.1.31" evidence="5 7"/>
<dbReference type="Pfam" id="PF01182">
    <property type="entry name" value="Glucosamine_iso"/>
    <property type="match status" value="1"/>
</dbReference>
<evidence type="ECO:0000256" key="1">
    <source>
        <dbReference type="ARBA" id="ARBA00000832"/>
    </source>
</evidence>
<dbReference type="EMBL" id="CP011451">
    <property type="protein sequence ID" value="AKH38955.1"/>
    <property type="molecule type" value="Genomic_DNA"/>
</dbReference>
<dbReference type="EMBL" id="VNHT01000046">
    <property type="protein sequence ID" value="TYP82094.1"/>
    <property type="molecule type" value="Genomic_DNA"/>
</dbReference>
<comment type="catalytic activity">
    <reaction evidence="1 7">
        <text>6-phospho-D-glucono-1,5-lactone + H2O = 6-phospho-D-gluconate + H(+)</text>
        <dbReference type="Rhea" id="RHEA:12556"/>
        <dbReference type="ChEBI" id="CHEBI:15377"/>
        <dbReference type="ChEBI" id="CHEBI:15378"/>
        <dbReference type="ChEBI" id="CHEBI:57955"/>
        <dbReference type="ChEBI" id="CHEBI:58759"/>
        <dbReference type="EC" id="3.1.1.31"/>
    </reaction>
</comment>
<dbReference type="PANTHER" id="PTHR11054:SF0">
    <property type="entry name" value="6-PHOSPHOGLUCONOLACTONASE"/>
    <property type="match status" value="1"/>
</dbReference>
<evidence type="ECO:0000313" key="11">
    <source>
        <dbReference type="Proteomes" id="UP000034156"/>
    </source>
</evidence>
<dbReference type="KEGG" id="nco:AAW31_15930"/>
<reference evidence="9 11" key="2">
    <citation type="journal article" date="2016" name="Genome Announc.">
        <title>Genome Sequence of Nitrosomonas communis Strain Nm2, a Mesophilic Ammonia-Oxidizing Bacterium Isolated from Mediterranean Soil.</title>
        <authorList>
            <person name="Kozlowski J.A."/>
            <person name="Kits K.D."/>
            <person name="Stein L.Y."/>
        </authorList>
    </citation>
    <scope>NUCLEOTIDE SEQUENCE [LARGE SCALE GENOMIC DNA]</scope>
    <source>
        <strain evidence="9 11">Nm2</strain>
    </source>
</reference>
<sequence>MIERRFYNSMHELSASFADFAASILRDALMQNNNVSLVVPGGKTPRDYLPALARQALPWERVYITLSDERWVETQADASNERLVRSYLLKDKAEKAHFIGLKTPHAHPSEALATVHERLCQLPRPFNLTVLGLGEDGHIASLFPGMTPDQDTPYLCQAAEPPLAPSSRISLALPVLASSCHIALVVTSIAKRQLLDRLINHPDPFIPFVQLVQQCQSPITIFETN</sequence>
<reference evidence="10 12" key="3">
    <citation type="submission" date="2019-07" db="EMBL/GenBank/DDBJ databases">
        <title>Active sludge and wastewater microbial communities from Klosterneuburg, Austria.</title>
        <authorList>
            <person name="Wagner M."/>
        </authorList>
    </citation>
    <scope>NUCLEOTIDE SEQUENCE [LARGE SCALE GENOMIC DNA]</scope>
    <source>
        <strain evidence="10 12">Nm2</strain>
    </source>
</reference>
<protein>
    <recommendedName>
        <fullName evidence="6 7">6-phosphogluconolactonase</fullName>
        <shortName evidence="7">6PGL</shortName>
        <ecNumber evidence="5 7">3.1.1.31</ecNumber>
    </recommendedName>
</protein>
<dbReference type="GO" id="GO:0017057">
    <property type="term" value="F:6-phosphogluconolactonase activity"/>
    <property type="evidence" value="ECO:0007669"/>
    <property type="project" value="UniProtKB-UniRule"/>
</dbReference>
<dbReference type="SUPFAM" id="SSF100950">
    <property type="entry name" value="NagB/RpiA/CoA transferase-like"/>
    <property type="match status" value="1"/>
</dbReference>
<comment type="function">
    <text evidence="2 7">Hydrolysis of 6-phosphogluconolactone to 6-phosphogluconate.</text>
</comment>
<evidence type="ECO:0000313" key="9">
    <source>
        <dbReference type="EMBL" id="AKH38955.1"/>
    </source>
</evidence>
<gene>
    <name evidence="7" type="primary">pgl</name>
    <name evidence="9" type="ORF">AAW31_15930</name>
    <name evidence="10" type="ORF">BCL69_10464</name>
</gene>
<reference evidence="11" key="1">
    <citation type="submission" date="2015-05" db="EMBL/GenBank/DDBJ databases">
        <title>Draft genome of Nitrosomonas communis strain Nm2.</title>
        <authorList>
            <person name="Kozlowski J.A."/>
            <person name="Kits K.D."/>
            <person name="Stein L.Y."/>
        </authorList>
    </citation>
    <scope>NUCLEOTIDE SEQUENCE [LARGE SCALE GENOMIC DNA]</scope>
    <source>
        <strain evidence="11">Nm2</strain>
    </source>
</reference>
<dbReference type="UniPathway" id="UPA00115">
    <property type="reaction ID" value="UER00409"/>
</dbReference>
<evidence type="ECO:0000256" key="5">
    <source>
        <dbReference type="ARBA" id="ARBA00013198"/>
    </source>
</evidence>
<evidence type="ECO:0000313" key="12">
    <source>
        <dbReference type="Proteomes" id="UP000324176"/>
    </source>
</evidence>
<dbReference type="GO" id="GO:0005975">
    <property type="term" value="P:carbohydrate metabolic process"/>
    <property type="evidence" value="ECO:0007669"/>
    <property type="project" value="UniProtKB-UniRule"/>
</dbReference>
<comment type="similarity">
    <text evidence="4 7">Belongs to the glucosamine/galactosamine-6-phosphate isomerase family. 6-phosphogluconolactonase subfamily.</text>
</comment>
<accession>A0A0F7KES3</accession>
<dbReference type="AlphaFoldDB" id="A0A0F7KES3"/>
<evidence type="ECO:0000259" key="8">
    <source>
        <dbReference type="Pfam" id="PF01182"/>
    </source>
</evidence>
<proteinExistence type="inferred from homology"/>
<keyword evidence="11" id="KW-1185">Reference proteome</keyword>
<dbReference type="RefSeq" id="WP_046850989.1">
    <property type="nucleotide sequence ID" value="NZ_CP011451.1"/>
</dbReference>
<dbReference type="Proteomes" id="UP000324176">
    <property type="component" value="Unassembled WGS sequence"/>
</dbReference>
<dbReference type="Proteomes" id="UP000034156">
    <property type="component" value="Chromosome"/>
</dbReference>
<feature type="domain" description="Glucosamine/galactosamine-6-phosphate isomerase" evidence="8">
    <location>
        <begin position="10"/>
        <end position="207"/>
    </location>
</feature>
<dbReference type="PATRIC" id="fig|44574.3.peg.3851"/>
<dbReference type="NCBIfam" id="TIGR01198">
    <property type="entry name" value="pgl"/>
    <property type="match status" value="1"/>
</dbReference>
<dbReference type="InterPro" id="IPR039104">
    <property type="entry name" value="6PGL"/>
</dbReference>
<name>A0A0F7KES3_9PROT</name>
<keyword evidence="7" id="KW-0378">Hydrolase</keyword>